<gene>
    <name evidence="1" type="ORF">GALMADRAFT_215808</name>
</gene>
<name>A0A067SEF0_GALM3</name>
<keyword evidence="2" id="KW-1185">Reference proteome</keyword>
<evidence type="ECO:0000313" key="2">
    <source>
        <dbReference type="Proteomes" id="UP000027222"/>
    </source>
</evidence>
<reference evidence="2" key="1">
    <citation type="journal article" date="2014" name="Proc. Natl. Acad. Sci. U.S.A.">
        <title>Extensive sampling of basidiomycete genomes demonstrates inadequacy of the white-rot/brown-rot paradigm for wood decay fungi.</title>
        <authorList>
            <person name="Riley R."/>
            <person name="Salamov A.A."/>
            <person name="Brown D.W."/>
            <person name="Nagy L.G."/>
            <person name="Floudas D."/>
            <person name="Held B.W."/>
            <person name="Levasseur A."/>
            <person name="Lombard V."/>
            <person name="Morin E."/>
            <person name="Otillar R."/>
            <person name="Lindquist E.A."/>
            <person name="Sun H."/>
            <person name="LaButti K.M."/>
            <person name="Schmutz J."/>
            <person name="Jabbour D."/>
            <person name="Luo H."/>
            <person name="Baker S.E."/>
            <person name="Pisabarro A.G."/>
            <person name="Walton J.D."/>
            <person name="Blanchette R.A."/>
            <person name="Henrissat B."/>
            <person name="Martin F."/>
            <person name="Cullen D."/>
            <person name="Hibbett D.S."/>
            <person name="Grigoriev I.V."/>
        </authorList>
    </citation>
    <scope>NUCLEOTIDE SEQUENCE [LARGE SCALE GENOMIC DNA]</scope>
    <source>
        <strain evidence="2">CBS 339.88</strain>
    </source>
</reference>
<dbReference type="EMBL" id="KL142408">
    <property type="protein sequence ID" value="KDR68362.1"/>
    <property type="molecule type" value="Genomic_DNA"/>
</dbReference>
<dbReference type="HOGENOM" id="CLU_1787006_0_0_1"/>
<sequence length="145" mass="16159">MHISSFLSVQAACIATYSDHGPQINEEKIVSMSDSKPEACGLQARSFLHLTCWMLGRCHCSQIRNFGFRCLEANIIKFQATNSERGLASKTVILARKNVHSEVIDPIGRGNWAGRTKPLAFKFSAVLVLSEWGLKQRFSESGISW</sequence>
<proteinExistence type="predicted"/>
<dbReference type="Proteomes" id="UP000027222">
    <property type="component" value="Unassembled WGS sequence"/>
</dbReference>
<evidence type="ECO:0000313" key="1">
    <source>
        <dbReference type="EMBL" id="KDR68362.1"/>
    </source>
</evidence>
<protein>
    <submittedName>
        <fullName evidence="1">Uncharacterized protein</fullName>
    </submittedName>
</protein>
<dbReference type="AlphaFoldDB" id="A0A067SEF0"/>
<accession>A0A067SEF0</accession>
<organism evidence="1 2">
    <name type="scientific">Galerina marginata (strain CBS 339.88)</name>
    <dbReference type="NCBI Taxonomy" id="685588"/>
    <lineage>
        <taxon>Eukaryota</taxon>
        <taxon>Fungi</taxon>
        <taxon>Dikarya</taxon>
        <taxon>Basidiomycota</taxon>
        <taxon>Agaricomycotina</taxon>
        <taxon>Agaricomycetes</taxon>
        <taxon>Agaricomycetidae</taxon>
        <taxon>Agaricales</taxon>
        <taxon>Agaricineae</taxon>
        <taxon>Strophariaceae</taxon>
        <taxon>Galerina</taxon>
    </lineage>
</organism>